<dbReference type="GO" id="GO:0005737">
    <property type="term" value="C:cytoplasm"/>
    <property type="evidence" value="ECO:0007669"/>
    <property type="project" value="TreeGrafter"/>
</dbReference>
<comment type="caution">
    <text evidence="4">The sequence shown here is derived from an EMBL/GenBank/DDBJ whole genome shotgun (WGS) entry which is preliminary data.</text>
</comment>
<feature type="domain" description="Transcription factor Iwr1" evidence="3">
    <location>
        <begin position="51"/>
        <end position="125"/>
    </location>
</feature>
<accession>A0A1Y1XV16</accession>
<reference evidence="4 5" key="1">
    <citation type="submission" date="2016-07" db="EMBL/GenBank/DDBJ databases">
        <title>Pervasive Adenine N6-methylation of Active Genes in Fungi.</title>
        <authorList>
            <consortium name="DOE Joint Genome Institute"/>
            <person name="Mondo S.J."/>
            <person name="Dannebaum R.O."/>
            <person name="Kuo R.C."/>
            <person name="Labutti K."/>
            <person name="Haridas S."/>
            <person name="Kuo A."/>
            <person name="Salamov A."/>
            <person name="Ahrendt S.R."/>
            <person name="Lipzen A."/>
            <person name="Sullivan W."/>
            <person name="Andreopoulos W.B."/>
            <person name="Clum A."/>
            <person name="Lindquist E."/>
            <person name="Daum C."/>
            <person name="Ramamoorthy G.K."/>
            <person name="Gryganskyi A."/>
            <person name="Culley D."/>
            <person name="Magnuson J.K."/>
            <person name="James T.Y."/>
            <person name="O'Malley M.A."/>
            <person name="Stajich J.E."/>
            <person name="Spatafora J.W."/>
            <person name="Visel A."/>
            <person name="Grigoriev I.V."/>
        </authorList>
    </citation>
    <scope>NUCLEOTIDE SEQUENCE [LARGE SCALE GENOMIC DNA]</scope>
    <source>
        <strain evidence="4 5">CBS 115471</strain>
    </source>
</reference>
<evidence type="ECO:0000313" key="4">
    <source>
        <dbReference type="EMBL" id="ORX89336.1"/>
    </source>
</evidence>
<comment type="similarity">
    <text evidence="1">Belongs to the IWR1/SLC7A6OS family.</text>
</comment>
<dbReference type="InterPro" id="IPR013883">
    <property type="entry name" value="TF_Iwr1_dom"/>
</dbReference>
<dbReference type="GO" id="GO:0006606">
    <property type="term" value="P:protein import into nucleus"/>
    <property type="evidence" value="ECO:0007669"/>
    <property type="project" value="InterPro"/>
</dbReference>
<dbReference type="EMBL" id="MCFA01000652">
    <property type="protein sequence ID" value="ORX89336.1"/>
    <property type="molecule type" value="Genomic_DNA"/>
</dbReference>
<gene>
    <name evidence="4" type="ORF">BCR34DRAFT_609252</name>
</gene>
<dbReference type="InterPro" id="IPR040150">
    <property type="entry name" value="Iwr1"/>
</dbReference>
<evidence type="ECO:0000313" key="5">
    <source>
        <dbReference type="Proteomes" id="UP000193144"/>
    </source>
</evidence>
<feature type="compositionally biased region" description="Acidic residues" evidence="2">
    <location>
        <begin position="84"/>
        <end position="114"/>
    </location>
</feature>
<dbReference type="AlphaFoldDB" id="A0A1Y1XV16"/>
<name>A0A1Y1XV16_9PLEO</name>
<organism evidence="4 5">
    <name type="scientific">Clohesyomyces aquaticus</name>
    <dbReference type="NCBI Taxonomy" id="1231657"/>
    <lineage>
        <taxon>Eukaryota</taxon>
        <taxon>Fungi</taxon>
        <taxon>Dikarya</taxon>
        <taxon>Ascomycota</taxon>
        <taxon>Pezizomycotina</taxon>
        <taxon>Dothideomycetes</taxon>
        <taxon>Pleosporomycetidae</taxon>
        <taxon>Pleosporales</taxon>
        <taxon>Lindgomycetaceae</taxon>
        <taxon>Clohesyomyces</taxon>
    </lineage>
</organism>
<sequence length="197" mass="22772">MLEKLTEDVAKKETGPGVAPQMKSRFKPKAPALRYKDRHPEVAEAMEIDDDDYVYDTYYREEVMDGTSESVAEPTGSVGVIVIGEEDEDLWEGFGEEEEDSDRVYTDDEDENAEDYYANDYPEDELESEDEFDKNPYRYHHGSDEEEYDADNDPWSDEEEDKNARPRDDFGAALDDMSQFAKLHPAPQDRDHDMEVV</sequence>
<dbReference type="OrthoDB" id="6255506at2759"/>
<feature type="compositionally biased region" description="Acidic residues" evidence="2">
    <location>
        <begin position="144"/>
        <end position="161"/>
    </location>
</feature>
<feature type="compositionally biased region" description="Acidic residues" evidence="2">
    <location>
        <begin position="121"/>
        <end position="132"/>
    </location>
</feature>
<evidence type="ECO:0000256" key="1">
    <source>
        <dbReference type="ARBA" id="ARBA00010218"/>
    </source>
</evidence>
<feature type="compositionally biased region" description="Basic and acidic residues" evidence="2">
    <location>
        <begin position="187"/>
        <end position="197"/>
    </location>
</feature>
<dbReference type="PANTHER" id="PTHR28063">
    <property type="entry name" value="RNA POLYMERASE II NUCLEAR LOCALIZATION PROTEIN IWR1"/>
    <property type="match status" value="1"/>
</dbReference>
<dbReference type="PANTHER" id="PTHR28063:SF1">
    <property type="entry name" value="RNA POLYMERASE II NUCLEAR LOCALIZATION PROTEIN IWR1"/>
    <property type="match status" value="1"/>
</dbReference>
<feature type="compositionally biased region" description="Basic and acidic residues" evidence="2">
    <location>
        <begin position="1"/>
        <end position="14"/>
    </location>
</feature>
<protein>
    <recommendedName>
        <fullName evidence="3">Transcription factor Iwr1 domain-containing protein</fullName>
    </recommendedName>
</protein>
<evidence type="ECO:0000256" key="2">
    <source>
        <dbReference type="SAM" id="MobiDB-lite"/>
    </source>
</evidence>
<dbReference type="Proteomes" id="UP000193144">
    <property type="component" value="Unassembled WGS sequence"/>
</dbReference>
<feature type="region of interest" description="Disordered" evidence="2">
    <location>
        <begin position="65"/>
        <end position="197"/>
    </location>
</feature>
<evidence type="ECO:0000259" key="3">
    <source>
        <dbReference type="Pfam" id="PF08574"/>
    </source>
</evidence>
<proteinExistence type="inferred from homology"/>
<keyword evidence="5" id="KW-1185">Reference proteome</keyword>
<feature type="region of interest" description="Disordered" evidence="2">
    <location>
        <begin position="1"/>
        <end position="24"/>
    </location>
</feature>
<dbReference type="Pfam" id="PF08574">
    <property type="entry name" value="Iwr1"/>
    <property type="match status" value="1"/>
</dbReference>